<feature type="transmembrane region" description="Helical" evidence="5">
    <location>
        <begin position="163"/>
        <end position="186"/>
    </location>
</feature>
<protein>
    <submittedName>
        <fullName evidence="8">MFS domain-containing protein</fullName>
    </submittedName>
</protein>
<keyword evidence="4 5" id="KW-0472">Membrane</keyword>
<evidence type="ECO:0000256" key="2">
    <source>
        <dbReference type="ARBA" id="ARBA00022692"/>
    </source>
</evidence>
<proteinExistence type="predicted"/>
<dbReference type="Gene3D" id="1.20.1250.20">
    <property type="entry name" value="MFS general substrate transporter like domains"/>
    <property type="match status" value="1"/>
</dbReference>
<evidence type="ECO:0000313" key="7">
    <source>
        <dbReference type="Proteomes" id="UP000095283"/>
    </source>
</evidence>
<keyword evidence="3 5" id="KW-1133">Transmembrane helix</keyword>
<dbReference type="WBParaSite" id="Hba_17337">
    <property type="protein sequence ID" value="Hba_17337"/>
    <property type="gene ID" value="Hba_17337"/>
</dbReference>
<keyword evidence="7" id="KW-1185">Reference proteome</keyword>
<feature type="transmembrane region" description="Helical" evidence="5">
    <location>
        <begin position="248"/>
        <end position="266"/>
    </location>
</feature>
<dbReference type="PROSITE" id="PS50850">
    <property type="entry name" value="MFS"/>
    <property type="match status" value="1"/>
</dbReference>
<keyword evidence="2 5" id="KW-0812">Transmembrane</keyword>
<dbReference type="GO" id="GO:0016020">
    <property type="term" value="C:membrane"/>
    <property type="evidence" value="ECO:0007669"/>
    <property type="project" value="UniProtKB-SubCell"/>
</dbReference>
<evidence type="ECO:0000256" key="5">
    <source>
        <dbReference type="SAM" id="Phobius"/>
    </source>
</evidence>
<accession>A0A1I7XIL7</accession>
<feature type="transmembrane region" description="Helical" evidence="5">
    <location>
        <begin position="378"/>
        <end position="398"/>
    </location>
</feature>
<dbReference type="InterPro" id="IPR036259">
    <property type="entry name" value="MFS_trans_sf"/>
</dbReference>
<feature type="transmembrane region" description="Helical" evidence="5">
    <location>
        <begin position="130"/>
        <end position="151"/>
    </location>
</feature>
<evidence type="ECO:0000313" key="8">
    <source>
        <dbReference type="WBParaSite" id="Hba_17337"/>
    </source>
</evidence>
<dbReference type="Proteomes" id="UP000095283">
    <property type="component" value="Unplaced"/>
</dbReference>
<organism evidence="7 8">
    <name type="scientific">Heterorhabditis bacteriophora</name>
    <name type="common">Entomopathogenic nematode worm</name>
    <dbReference type="NCBI Taxonomy" id="37862"/>
    <lineage>
        <taxon>Eukaryota</taxon>
        <taxon>Metazoa</taxon>
        <taxon>Ecdysozoa</taxon>
        <taxon>Nematoda</taxon>
        <taxon>Chromadorea</taxon>
        <taxon>Rhabditida</taxon>
        <taxon>Rhabditina</taxon>
        <taxon>Rhabditomorpha</taxon>
        <taxon>Strongyloidea</taxon>
        <taxon>Heterorhabditidae</taxon>
        <taxon>Heterorhabditis</taxon>
    </lineage>
</organism>
<dbReference type="Pfam" id="PF07690">
    <property type="entry name" value="MFS_1"/>
    <property type="match status" value="1"/>
</dbReference>
<evidence type="ECO:0000256" key="1">
    <source>
        <dbReference type="ARBA" id="ARBA00004141"/>
    </source>
</evidence>
<evidence type="ECO:0000256" key="3">
    <source>
        <dbReference type="ARBA" id="ARBA00022989"/>
    </source>
</evidence>
<name>A0A1I7XIL7_HETBA</name>
<dbReference type="GO" id="GO:0022857">
    <property type="term" value="F:transmembrane transporter activity"/>
    <property type="evidence" value="ECO:0007669"/>
    <property type="project" value="InterPro"/>
</dbReference>
<dbReference type="InterPro" id="IPR005829">
    <property type="entry name" value="Sugar_transporter_CS"/>
</dbReference>
<dbReference type="InterPro" id="IPR020846">
    <property type="entry name" value="MFS_dom"/>
</dbReference>
<reference evidence="8" key="1">
    <citation type="submission" date="2016-11" db="UniProtKB">
        <authorList>
            <consortium name="WormBaseParasite"/>
        </authorList>
    </citation>
    <scope>IDENTIFICATION</scope>
</reference>
<dbReference type="PROSITE" id="PS00216">
    <property type="entry name" value="SUGAR_TRANSPORT_1"/>
    <property type="match status" value="1"/>
</dbReference>
<evidence type="ECO:0000256" key="4">
    <source>
        <dbReference type="ARBA" id="ARBA00023136"/>
    </source>
</evidence>
<feature type="transmembrane region" description="Helical" evidence="5">
    <location>
        <begin position="220"/>
        <end position="242"/>
    </location>
</feature>
<feature type="transmembrane region" description="Helical" evidence="5">
    <location>
        <begin position="339"/>
        <end position="357"/>
    </location>
</feature>
<dbReference type="SUPFAM" id="SSF103473">
    <property type="entry name" value="MFS general substrate transporter"/>
    <property type="match status" value="1"/>
</dbReference>
<feature type="transmembrane region" description="Helical" evidence="5">
    <location>
        <begin position="311"/>
        <end position="333"/>
    </location>
</feature>
<dbReference type="InterPro" id="IPR011701">
    <property type="entry name" value="MFS"/>
</dbReference>
<feature type="domain" description="Major facilitator superfamily (MFS) profile" evidence="6">
    <location>
        <begin position="93"/>
        <end position="482"/>
    </location>
</feature>
<sequence>MVSGRVQVPNSYDRKKEKDLKIYEALEADKVINAYGVFGRYQLFGYCLCQCLNFFYASSVYVMPYIQLNPTLLCMYQNKSIAVDDSCWITERNLSLIGQCGVINGTRLIIIDSTPVTSLIKEFELTCGKYIWKEAGLSIFTIGAVLTVPFMSNLADQYGRKPIVLTAIFVAFLANVASTFAPSFWIFLALRFIVGAASDTYASVCGILTCELISSKCRAWITLVYTLAWTCGMFWVGFLSLFITKWRMMYLINSAPGIFGVLYYLWNNTTINLHECQRVAEREVSSQQTARDLCGSRTMLKYLCINGFIQFVYFSSIHLNFIFTIFSFSNAYILKIDYLYYRFVMSLYYFALSFMSIDLSKDRFTAYMLSAFIEIPDWSRFVGVAACCVLAAGLTCFLPETKDCDMPTDIQSLVHEGMISGEVDGRQMLMSVSAFMSSDSNVVCPLIRIYLWQLKLSAKDGIAQRDQIVFGRTGQGGRTEYM</sequence>
<dbReference type="PANTHER" id="PTHR24064">
    <property type="entry name" value="SOLUTE CARRIER FAMILY 22 MEMBER"/>
    <property type="match status" value="1"/>
</dbReference>
<evidence type="ECO:0000259" key="6">
    <source>
        <dbReference type="PROSITE" id="PS50850"/>
    </source>
</evidence>
<comment type="subcellular location">
    <subcellularLocation>
        <location evidence="1">Membrane</location>
        <topology evidence="1">Multi-pass membrane protein</topology>
    </subcellularLocation>
</comment>
<dbReference type="AlphaFoldDB" id="A0A1I7XIL7"/>